<dbReference type="InterPro" id="IPR012910">
    <property type="entry name" value="Plug_dom"/>
</dbReference>
<dbReference type="FunFam" id="2.60.40.1120:FF:000003">
    <property type="entry name" value="Outer membrane protein Omp121"/>
    <property type="match status" value="1"/>
</dbReference>
<dbReference type="SMART" id="SM00965">
    <property type="entry name" value="STN"/>
    <property type="match status" value="1"/>
</dbReference>
<evidence type="ECO:0000256" key="1">
    <source>
        <dbReference type="ARBA" id="ARBA00004571"/>
    </source>
</evidence>
<dbReference type="InterPro" id="IPR008969">
    <property type="entry name" value="CarboxyPept-like_regulatory"/>
</dbReference>
<dbReference type="InterPro" id="IPR039426">
    <property type="entry name" value="TonB-dep_rcpt-like"/>
</dbReference>
<keyword evidence="6 7" id="KW-0998">Cell outer membrane</keyword>
<keyword evidence="10" id="KW-1185">Reference proteome</keyword>
<comment type="similarity">
    <text evidence="7">Belongs to the TonB-dependent receptor family.</text>
</comment>
<dbReference type="Pfam" id="PF13715">
    <property type="entry name" value="CarbopepD_reg_2"/>
    <property type="match status" value="1"/>
</dbReference>
<dbReference type="RefSeq" id="WP_282590327.1">
    <property type="nucleotide sequence ID" value="NZ_JAPAAF010000002.1"/>
</dbReference>
<comment type="subcellular location">
    <subcellularLocation>
        <location evidence="1 7">Cell outer membrane</location>
        <topology evidence="1 7">Multi-pass membrane protein</topology>
    </subcellularLocation>
</comment>
<keyword evidence="2 7" id="KW-0813">Transport</keyword>
<dbReference type="NCBIfam" id="TIGR04056">
    <property type="entry name" value="OMP_RagA_SusC"/>
    <property type="match status" value="1"/>
</dbReference>
<keyword evidence="9" id="KW-0675">Receptor</keyword>
<evidence type="ECO:0000256" key="7">
    <source>
        <dbReference type="PROSITE-ProRule" id="PRU01360"/>
    </source>
</evidence>
<accession>A0AA41Y631</accession>
<dbReference type="Pfam" id="PF07715">
    <property type="entry name" value="Plug"/>
    <property type="match status" value="1"/>
</dbReference>
<gene>
    <name evidence="9" type="ORF">N2K84_02530</name>
</gene>
<dbReference type="Gene3D" id="2.170.130.10">
    <property type="entry name" value="TonB-dependent receptor, plug domain"/>
    <property type="match status" value="1"/>
</dbReference>
<evidence type="ECO:0000256" key="2">
    <source>
        <dbReference type="ARBA" id="ARBA00022448"/>
    </source>
</evidence>
<dbReference type="SUPFAM" id="SSF56935">
    <property type="entry name" value="Porins"/>
    <property type="match status" value="1"/>
</dbReference>
<dbReference type="InterPro" id="IPR011662">
    <property type="entry name" value="Secretin/TonB_short_N"/>
</dbReference>
<keyword evidence="5 7" id="KW-0472">Membrane</keyword>
<evidence type="ECO:0000313" key="9">
    <source>
        <dbReference type="EMBL" id="MCW0481588.1"/>
    </source>
</evidence>
<dbReference type="NCBIfam" id="TIGR04057">
    <property type="entry name" value="SusC_RagA_signa"/>
    <property type="match status" value="1"/>
</dbReference>
<proteinExistence type="inferred from homology"/>
<dbReference type="Pfam" id="PF07660">
    <property type="entry name" value="STN"/>
    <property type="match status" value="1"/>
</dbReference>
<comment type="caution">
    <text evidence="9">The sequence shown here is derived from an EMBL/GenBank/DDBJ whole genome shotgun (WGS) entry which is preliminary data.</text>
</comment>
<dbReference type="InterPro" id="IPR036942">
    <property type="entry name" value="Beta-barrel_TonB_sf"/>
</dbReference>
<protein>
    <submittedName>
        <fullName evidence="9">TonB-dependent receptor</fullName>
    </submittedName>
</protein>
<evidence type="ECO:0000313" key="10">
    <source>
        <dbReference type="Proteomes" id="UP001163821"/>
    </source>
</evidence>
<evidence type="ECO:0000256" key="4">
    <source>
        <dbReference type="ARBA" id="ARBA00022692"/>
    </source>
</evidence>
<feature type="domain" description="Secretin/TonB short N-terminal" evidence="8">
    <location>
        <begin position="21"/>
        <end position="72"/>
    </location>
</feature>
<dbReference type="AlphaFoldDB" id="A0AA41Y631"/>
<sequence length="1079" mass="117448">MTRENVQIKDVLREIEDESGYFFIYNNEFVDVYRRINVHAKDLSIDKLLDEIFEGQQVSYSIDNRRIILSPSAKMSVSAQQNQPVSGKVTDPAGEPMPGVTVLVKGTTTGTITDADGRYSLLNVPGDGVLVFSFVGMRSREIEVAGQSTINITMQEESIGIDEVVAIGYGVVRKSDLTGAVSSVKADELNPGANASIEQALQGRVAGVQISQKSNEPGGGLSINIRGSGSIQAGSEPLYVVDGLIINNSAVAGTGGVGFTGNQNPRNPLNSLNPTDIESLEVLKDASATAIYGSRGSNGVVIITTKKGKKGKLKVAYDGYYGVQQAAETLDVLSPTEYRDVLNSIIDLGGGDPLQRITEIEGEGTDWQDQIFRTAAIQNHNVSFSGGSENLTYFTSLNYFDQEGLVDGSGIKRYNTRVNLAYDEQQKLRAGVTLNASYIYDDFASTGVGINENGGAIYTAINYDPVIAPYNADGSYKRSQFFTGDNPLSILNGEDAFAETFRFIGSTYLEYFIIPELSAQVKVGGDVQDVRRDIFVQPYTLSGAGTGGIASIQTGRKDYVSTEGTLNFNKEFGVNRLSGVVGATYEYFQTKSFAADARGFALPDLGTNALGSGDPLLNHVGSGRTQAKFISYLARVNYSLMNKYLFTASIRADGSSRFGENNKFGYFPSGAFAWKMQEEDFMDGLDWITELKPRISLGSTGNANIGNSLAFQTFSTGGQVLFGNSYYSTILPSRIANPNLTWERAVQFDIGFDFGLLENRITGSVDYFNKETTDLLVNIPQPLNTGFEGQVQNLGGVRNQGFEFTLSWDVIRKTNLYWNISGNFSTLKNEVLNIGDRGDIIRGGLAQIPDFSIITPGEPLDSYYGLIVDGIWQVDDDFSITNDNVSPGDIKYRDINGDKTINGDDRSVIGDPIPDFTWGFTSNLKVKDFTLDIVMQGVEGIDKLNANLANSMFPNNFRQNRIAEPLLNRWTPENPSNKYPSFVNPLASGGTTALISTLTVEDASFIRLQSVKLGYDFPVEKIGLFSKLSFYLTAQNLFTITKYLGTDPAANASGSNSSAIDFNAYPLPRTYMVGVNVEF</sequence>
<dbReference type="EMBL" id="JAPAAF010000002">
    <property type="protein sequence ID" value="MCW0481588.1"/>
    <property type="molecule type" value="Genomic_DNA"/>
</dbReference>
<evidence type="ECO:0000256" key="6">
    <source>
        <dbReference type="ARBA" id="ARBA00023237"/>
    </source>
</evidence>
<reference evidence="9" key="1">
    <citation type="submission" date="2022-10" db="EMBL/GenBank/DDBJ databases">
        <title>Gaoshiqiia sediminis gen. nov., sp. nov., isolated from coastal sediment.</title>
        <authorList>
            <person name="Yu W.X."/>
            <person name="Mu D.S."/>
            <person name="Du J.Z."/>
            <person name="Liang Y.Q."/>
        </authorList>
    </citation>
    <scope>NUCLEOTIDE SEQUENCE</scope>
    <source>
        <strain evidence="9">A06</strain>
    </source>
</reference>
<dbReference type="GO" id="GO:0009279">
    <property type="term" value="C:cell outer membrane"/>
    <property type="evidence" value="ECO:0007669"/>
    <property type="project" value="UniProtKB-SubCell"/>
</dbReference>
<keyword evidence="3 7" id="KW-1134">Transmembrane beta strand</keyword>
<name>A0AA41Y631_9BACT</name>
<dbReference type="InterPro" id="IPR023996">
    <property type="entry name" value="TonB-dep_OMP_SusC/RagA"/>
</dbReference>
<dbReference type="PROSITE" id="PS52016">
    <property type="entry name" value="TONB_DEPENDENT_REC_3"/>
    <property type="match status" value="1"/>
</dbReference>
<evidence type="ECO:0000256" key="3">
    <source>
        <dbReference type="ARBA" id="ARBA00022452"/>
    </source>
</evidence>
<evidence type="ECO:0000256" key="5">
    <source>
        <dbReference type="ARBA" id="ARBA00023136"/>
    </source>
</evidence>
<evidence type="ECO:0000259" key="8">
    <source>
        <dbReference type="SMART" id="SM00965"/>
    </source>
</evidence>
<dbReference type="Gene3D" id="2.40.170.20">
    <property type="entry name" value="TonB-dependent receptor, beta-barrel domain"/>
    <property type="match status" value="1"/>
</dbReference>
<dbReference type="Gene3D" id="2.60.40.1120">
    <property type="entry name" value="Carboxypeptidase-like, regulatory domain"/>
    <property type="match status" value="1"/>
</dbReference>
<dbReference type="InterPro" id="IPR037066">
    <property type="entry name" value="Plug_dom_sf"/>
</dbReference>
<organism evidence="9 10">
    <name type="scientific">Gaoshiqia sediminis</name>
    <dbReference type="NCBI Taxonomy" id="2986998"/>
    <lineage>
        <taxon>Bacteria</taxon>
        <taxon>Pseudomonadati</taxon>
        <taxon>Bacteroidota</taxon>
        <taxon>Bacteroidia</taxon>
        <taxon>Marinilabiliales</taxon>
        <taxon>Prolixibacteraceae</taxon>
        <taxon>Gaoshiqia</taxon>
    </lineage>
</organism>
<keyword evidence="4 7" id="KW-0812">Transmembrane</keyword>
<dbReference type="InterPro" id="IPR023997">
    <property type="entry name" value="TonB-dep_OMP_SusC/RagA_CS"/>
</dbReference>
<dbReference type="SUPFAM" id="SSF49464">
    <property type="entry name" value="Carboxypeptidase regulatory domain-like"/>
    <property type="match status" value="1"/>
</dbReference>
<dbReference type="Proteomes" id="UP001163821">
    <property type="component" value="Unassembled WGS sequence"/>
</dbReference>